<evidence type="ECO:0000256" key="2">
    <source>
        <dbReference type="ARBA" id="ARBA00022670"/>
    </source>
</evidence>
<feature type="domain" description="Peptidase S8/S53" evidence="8">
    <location>
        <begin position="176"/>
        <end position="443"/>
    </location>
</feature>
<keyword evidence="7" id="KW-0732">Signal</keyword>
<feature type="chain" id="PRO_5043935190" evidence="7">
    <location>
        <begin position="19"/>
        <end position="499"/>
    </location>
</feature>
<dbReference type="Pfam" id="PF00082">
    <property type="entry name" value="Peptidase_S8"/>
    <property type="match status" value="1"/>
</dbReference>
<dbReference type="InterPro" id="IPR023827">
    <property type="entry name" value="Peptidase_S8_Asp-AS"/>
</dbReference>
<keyword evidence="3 5" id="KW-0378">Hydrolase</keyword>
<dbReference type="Gene3D" id="3.40.50.200">
    <property type="entry name" value="Peptidase S8/S53 domain"/>
    <property type="match status" value="1"/>
</dbReference>
<feature type="active site" description="Charge relay system" evidence="5">
    <location>
        <position position="397"/>
    </location>
</feature>
<evidence type="ECO:0000313" key="9">
    <source>
        <dbReference type="EMBL" id="KAL0488146.1"/>
    </source>
</evidence>
<dbReference type="InterPro" id="IPR036852">
    <property type="entry name" value="Peptidase_S8/S53_dom_sf"/>
</dbReference>
<accession>A0AAW2ZG36</accession>
<dbReference type="InterPro" id="IPR023828">
    <property type="entry name" value="Peptidase_S8_Ser-AS"/>
</dbReference>
<comment type="similarity">
    <text evidence="1 5 6">Belongs to the peptidase S8 family.</text>
</comment>
<keyword evidence="4 5" id="KW-0720">Serine protease</keyword>
<dbReference type="GO" id="GO:0004252">
    <property type="term" value="F:serine-type endopeptidase activity"/>
    <property type="evidence" value="ECO:0007669"/>
    <property type="project" value="UniProtKB-UniRule"/>
</dbReference>
<dbReference type="InterPro" id="IPR050131">
    <property type="entry name" value="Peptidase_S8_subtilisin-like"/>
</dbReference>
<evidence type="ECO:0000256" key="5">
    <source>
        <dbReference type="PROSITE-ProRule" id="PRU01240"/>
    </source>
</evidence>
<comment type="caution">
    <text evidence="9">The sequence shown here is derived from an EMBL/GenBank/DDBJ whole genome shotgun (WGS) entry which is preliminary data.</text>
</comment>
<reference evidence="9 10" key="1">
    <citation type="submission" date="2024-03" db="EMBL/GenBank/DDBJ databases">
        <title>The Acrasis kona genome and developmental transcriptomes reveal deep origins of eukaryotic multicellular pathways.</title>
        <authorList>
            <person name="Sheikh S."/>
            <person name="Fu C.-J."/>
            <person name="Brown M.W."/>
            <person name="Baldauf S.L."/>
        </authorList>
    </citation>
    <scope>NUCLEOTIDE SEQUENCE [LARGE SCALE GENOMIC DNA]</scope>
    <source>
        <strain evidence="9 10">ATCC MYA-3509</strain>
    </source>
</reference>
<dbReference type="SUPFAM" id="SSF52743">
    <property type="entry name" value="Subtilisin-like"/>
    <property type="match status" value="1"/>
</dbReference>
<evidence type="ECO:0000256" key="6">
    <source>
        <dbReference type="RuleBase" id="RU003355"/>
    </source>
</evidence>
<dbReference type="InterPro" id="IPR015500">
    <property type="entry name" value="Peptidase_S8_subtilisin-rel"/>
</dbReference>
<evidence type="ECO:0000259" key="8">
    <source>
        <dbReference type="Pfam" id="PF00082"/>
    </source>
</evidence>
<dbReference type="PROSITE" id="PS00138">
    <property type="entry name" value="SUBTILASE_SER"/>
    <property type="match status" value="1"/>
</dbReference>
<keyword evidence="10" id="KW-1185">Reference proteome</keyword>
<feature type="active site" description="Charge relay system" evidence="5">
    <location>
        <position position="185"/>
    </location>
</feature>
<dbReference type="EMBL" id="JAOPGA020001408">
    <property type="protein sequence ID" value="KAL0488146.1"/>
    <property type="molecule type" value="Genomic_DNA"/>
</dbReference>
<evidence type="ECO:0000256" key="4">
    <source>
        <dbReference type="ARBA" id="ARBA00022825"/>
    </source>
</evidence>
<dbReference type="AlphaFoldDB" id="A0AAW2ZG36"/>
<dbReference type="PANTHER" id="PTHR43806:SF67">
    <property type="entry name" value="EGF-LIKE DOMAIN-CONTAINING PROTEIN"/>
    <property type="match status" value="1"/>
</dbReference>
<feature type="signal peptide" evidence="7">
    <location>
        <begin position="1"/>
        <end position="18"/>
    </location>
</feature>
<protein>
    <submittedName>
        <fullName evidence="9">Subtilisin</fullName>
    </submittedName>
</protein>
<dbReference type="InterPro" id="IPR000209">
    <property type="entry name" value="Peptidase_S8/S53_dom"/>
</dbReference>
<dbReference type="GO" id="GO:0006508">
    <property type="term" value="P:proteolysis"/>
    <property type="evidence" value="ECO:0007669"/>
    <property type="project" value="UniProtKB-KW"/>
</dbReference>
<evidence type="ECO:0000256" key="1">
    <source>
        <dbReference type="ARBA" id="ARBA00011073"/>
    </source>
</evidence>
<dbReference type="PANTHER" id="PTHR43806">
    <property type="entry name" value="PEPTIDASE S8"/>
    <property type="match status" value="1"/>
</dbReference>
<proteinExistence type="inferred from homology"/>
<gene>
    <name evidence="9" type="ORF">AKO1_008929</name>
</gene>
<name>A0AAW2ZG36_9EUKA</name>
<dbReference type="Proteomes" id="UP001431209">
    <property type="component" value="Unassembled WGS sequence"/>
</dbReference>
<dbReference type="PRINTS" id="PR00723">
    <property type="entry name" value="SUBTILISIN"/>
</dbReference>
<dbReference type="PROSITE" id="PS51892">
    <property type="entry name" value="SUBTILASE"/>
    <property type="match status" value="1"/>
</dbReference>
<keyword evidence="2 5" id="KW-0645">Protease</keyword>
<evidence type="ECO:0000256" key="7">
    <source>
        <dbReference type="SAM" id="SignalP"/>
    </source>
</evidence>
<evidence type="ECO:0000313" key="10">
    <source>
        <dbReference type="Proteomes" id="UP001431209"/>
    </source>
</evidence>
<evidence type="ECO:0000256" key="3">
    <source>
        <dbReference type="ARBA" id="ARBA00022801"/>
    </source>
</evidence>
<organism evidence="9 10">
    <name type="scientific">Acrasis kona</name>
    <dbReference type="NCBI Taxonomy" id="1008807"/>
    <lineage>
        <taxon>Eukaryota</taxon>
        <taxon>Discoba</taxon>
        <taxon>Heterolobosea</taxon>
        <taxon>Tetramitia</taxon>
        <taxon>Eutetramitia</taxon>
        <taxon>Acrasidae</taxon>
        <taxon>Acrasis</taxon>
    </lineage>
</organism>
<dbReference type="PROSITE" id="PS00136">
    <property type="entry name" value="SUBTILASE_ASP"/>
    <property type="match status" value="1"/>
</dbReference>
<feature type="active site" description="Charge relay system" evidence="5">
    <location>
        <position position="226"/>
    </location>
</feature>
<sequence>MWRLSLLLLSCTLLLSFGDEKISAELRSTLFSNANKDATENIWVTFKDRGSNPAKSPVSEKAMNRRKRNGIINGYNEMVSEEYISSIMGSLPHVIVRGRSEWLNAISLANVSSSEVTLLQSLDFISKIDRVGRYVKITREARDISPRAYKSSDYGATYTQLNQINVIEAHNKGFFGQNVVIAVLDSGFRTTHRAFRDIKILKTFDFVNNRVEVDNTPTDPRNQFHHGTQVLSTIGGFDNGSFIGAAFKAEFLLAKTESLHFESQVEEDFMVMGIEWAEKNGADILSSSLGYRDWWKPTEYDGRTSRTSVVVDIATDFGLTCVISAGNEGDLGISVPADAFKVISVGSVNANGKLSYFSSMGPTSDNRIKPEVVAMGGDASVVSVTSNDLYARNSGTSFSAPIAAGAIAVLLSAHPTYTAMNLRHAILNTSNNAATPNNQYGWGLLDIKKAIDFPCGDCAPFGKCVEEKCECDQDHYGELCEIERFWFLKLVLKLFLFSL</sequence>